<keyword evidence="5" id="KW-0408">Iron</keyword>
<dbReference type="SUPFAM" id="SSF63380">
    <property type="entry name" value="Riboflavin synthase domain-like"/>
    <property type="match status" value="1"/>
</dbReference>
<dbReference type="InterPro" id="IPR012675">
    <property type="entry name" value="Beta-grasp_dom_sf"/>
</dbReference>
<feature type="domain" description="FAD-binding FR-type" evidence="8">
    <location>
        <begin position="25"/>
        <end position="127"/>
    </location>
</feature>
<dbReference type="InterPro" id="IPR017927">
    <property type="entry name" value="FAD-bd_FR_type"/>
</dbReference>
<keyword evidence="3" id="KW-0479">Metal-binding</keyword>
<dbReference type="CDD" id="cd00207">
    <property type="entry name" value="fer2"/>
    <property type="match status" value="1"/>
</dbReference>
<dbReference type="PROSITE" id="PS51085">
    <property type="entry name" value="2FE2S_FER_2"/>
    <property type="match status" value="1"/>
</dbReference>
<organism evidence="9 10">
    <name type="scientific">Martelella alba</name>
    <dbReference type="NCBI Taxonomy" id="2590451"/>
    <lineage>
        <taxon>Bacteria</taxon>
        <taxon>Pseudomonadati</taxon>
        <taxon>Pseudomonadota</taxon>
        <taxon>Alphaproteobacteria</taxon>
        <taxon>Hyphomicrobiales</taxon>
        <taxon>Aurantimonadaceae</taxon>
        <taxon>Martelella</taxon>
    </lineage>
</organism>
<dbReference type="PROSITE" id="PS51384">
    <property type="entry name" value="FAD_FR"/>
    <property type="match status" value="1"/>
</dbReference>
<dbReference type="Gene3D" id="3.10.20.30">
    <property type="match status" value="1"/>
</dbReference>
<dbReference type="InterPro" id="IPR050415">
    <property type="entry name" value="MRET"/>
</dbReference>
<evidence type="ECO:0000313" key="9">
    <source>
        <dbReference type="EMBL" id="TKI05312.1"/>
    </source>
</evidence>
<keyword evidence="1" id="KW-0285">Flavoprotein</keyword>
<dbReference type="InterPro" id="IPR006058">
    <property type="entry name" value="2Fe2S_fd_BS"/>
</dbReference>
<keyword evidence="2" id="KW-0001">2Fe-2S</keyword>
<dbReference type="CDD" id="cd06185">
    <property type="entry name" value="PDR_like"/>
    <property type="match status" value="1"/>
</dbReference>
<evidence type="ECO:0000259" key="7">
    <source>
        <dbReference type="PROSITE" id="PS51085"/>
    </source>
</evidence>
<keyword evidence="4" id="KW-0560">Oxidoreductase</keyword>
<dbReference type="EMBL" id="SZPQ01000020">
    <property type="protein sequence ID" value="TKI05312.1"/>
    <property type="molecule type" value="Genomic_DNA"/>
</dbReference>
<gene>
    <name evidence="9" type="ORF">FCN80_14460</name>
</gene>
<evidence type="ECO:0000259" key="8">
    <source>
        <dbReference type="PROSITE" id="PS51384"/>
    </source>
</evidence>
<dbReference type="Gene3D" id="2.40.30.10">
    <property type="entry name" value="Translation factors"/>
    <property type="match status" value="1"/>
</dbReference>
<evidence type="ECO:0000256" key="1">
    <source>
        <dbReference type="ARBA" id="ARBA00022630"/>
    </source>
</evidence>
<comment type="caution">
    <text evidence="9">The sequence shown here is derived from an EMBL/GenBank/DDBJ whole genome shotgun (WGS) entry which is preliminary data.</text>
</comment>
<dbReference type="InterPro" id="IPR039261">
    <property type="entry name" value="FNR_nucleotide-bd"/>
</dbReference>
<dbReference type="InterPro" id="IPR036010">
    <property type="entry name" value="2Fe-2S_ferredoxin-like_sf"/>
</dbReference>
<proteinExistence type="predicted"/>
<dbReference type="PANTHER" id="PTHR47354">
    <property type="entry name" value="NADH OXIDOREDUCTASE HCR"/>
    <property type="match status" value="1"/>
</dbReference>
<dbReference type="Proteomes" id="UP000305202">
    <property type="component" value="Unassembled WGS sequence"/>
</dbReference>
<dbReference type="PROSITE" id="PS00197">
    <property type="entry name" value="2FE2S_FER_1"/>
    <property type="match status" value="1"/>
</dbReference>
<dbReference type="InterPro" id="IPR001041">
    <property type="entry name" value="2Fe-2S_ferredoxin-type"/>
</dbReference>
<reference evidence="9 10" key="1">
    <citation type="submission" date="2019-04" db="EMBL/GenBank/DDBJ databases">
        <authorList>
            <person name="Li M."/>
            <person name="Gao C."/>
        </authorList>
    </citation>
    <scope>NUCLEOTIDE SEQUENCE [LARGE SCALE GENOMIC DNA]</scope>
    <source>
        <strain evidence="9 10">BGMRC 2031</strain>
    </source>
</reference>
<name>A0ABY2SKN5_9HYPH</name>
<evidence type="ECO:0000313" key="10">
    <source>
        <dbReference type="Proteomes" id="UP000305202"/>
    </source>
</evidence>
<dbReference type="SUPFAM" id="SSF52343">
    <property type="entry name" value="Ferredoxin reductase-like, C-terminal NADP-linked domain"/>
    <property type="match status" value="1"/>
</dbReference>
<dbReference type="SUPFAM" id="SSF54292">
    <property type="entry name" value="2Fe-2S ferredoxin-like"/>
    <property type="match status" value="1"/>
</dbReference>
<feature type="domain" description="2Fe-2S ferredoxin-type" evidence="7">
    <location>
        <begin position="281"/>
        <end position="368"/>
    </location>
</feature>
<dbReference type="Pfam" id="PF00111">
    <property type="entry name" value="Fer2"/>
    <property type="match status" value="1"/>
</dbReference>
<evidence type="ECO:0000256" key="2">
    <source>
        <dbReference type="ARBA" id="ARBA00022714"/>
    </source>
</evidence>
<evidence type="ECO:0000256" key="4">
    <source>
        <dbReference type="ARBA" id="ARBA00023002"/>
    </source>
</evidence>
<keyword evidence="10" id="KW-1185">Reference proteome</keyword>
<dbReference type="PANTHER" id="PTHR47354:SF1">
    <property type="entry name" value="CARNITINE MONOOXYGENASE REDUCTASE SUBUNIT"/>
    <property type="match status" value="1"/>
</dbReference>
<evidence type="ECO:0000256" key="5">
    <source>
        <dbReference type="ARBA" id="ARBA00023004"/>
    </source>
</evidence>
<dbReference type="InterPro" id="IPR017938">
    <property type="entry name" value="Riboflavin_synthase-like_b-brl"/>
</dbReference>
<protein>
    <submittedName>
        <fullName evidence="9">Oxidoreductase</fullName>
    </submittedName>
</protein>
<evidence type="ECO:0000256" key="6">
    <source>
        <dbReference type="ARBA" id="ARBA00023014"/>
    </source>
</evidence>
<evidence type="ECO:0000256" key="3">
    <source>
        <dbReference type="ARBA" id="ARBA00022723"/>
    </source>
</evidence>
<dbReference type="Gene3D" id="3.40.50.80">
    <property type="entry name" value="Nucleotide-binding domain of ferredoxin-NADP reductase (FNR) module"/>
    <property type="match status" value="1"/>
</dbReference>
<sequence>MSANGKSISTAHFSNAGFGFAMKQANVFPMTVTGRRDAGGGVIILTLARPDGGPLPPFTAGAHIPLYLPGGLTRYYSLCGDPARRREYMLAVLAARPSQGGGRIIRECLLPGTGLSVGEPRNHFPLRNRPGPVLLLAGGIGITPLLPMALDLRRRGLPYRLYYAGRAETLRAFAEEPAYAAIVADIGLLSAAAADPADPIARIGANPDVDAGDGGDQPGWAGSLARTLQDWRRDGQFQLYYCGSAGFMQTVAGQCLALGLPAEDCHCESFAPPKPAGETPFAVKIRATGEIIPVGAGETIAGALRQAGIAVETSCGLGVCGTCLAAVIEGIPDHRDDYLSASEKAANDKILLCCSRARSATLVIDLEF</sequence>
<keyword evidence="6" id="KW-0411">Iron-sulfur</keyword>
<accession>A0ABY2SKN5</accession>
<dbReference type="PRINTS" id="PR00409">
    <property type="entry name" value="PHDIOXRDTASE"/>
</dbReference>